<protein>
    <recommendedName>
        <fullName evidence="12">Cardiolipin synthase</fullName>
        <ecNumber evidence="12">2.7.8.-</ecNumber>
    </recommendedName>
</protein>
<feature type="transmembrane region" description="Helical" evidence="13">
    <location>
        <begin position="34"/>
        <end position="55"/>
    </location>
</feature>
<evidence type="ECO:0000256" key="3">
    <source>
        <dbReference type="ARBA" id="ARBA00022516"/>
    </source>
</evidence>
<keyword evidence="7 13" id="KW-1133">Transmembrane helix</keyword>
<feature type="domain" description="PLD phosphodiesterase" evidence="14">
    <location>
        <begin position="212"/>
        <end position="239"/>
    </location>
</feature>
<keyword evidence="4" id="KW-0808">Transferase</keyword>
<evidence type="ECO:0000256" key="7">
    <source>
        <dbReference type="ARBA" id="ARBA00022989"/>
    </source>
</evidence>
<dbReference type="Gene3D" id="3.30.870.10">
    <property type="entry name" value="Endonuclease Chain A"/>
    <property type="match status" value="2"/>
</dbReference>
<keyword evidence="2" id="KW-1003">Cell membrane</keyword>
<gene>
    <name evidence="15" type="primary">cls</name>
    <name evidence="15" type="ORF">NKI27_01635</name>
</gene>
<keyword evidence="8" id="KW-0443">Lipid metabolism</keyword>
<feature type="domain" description="PLD phosphodiesterase" evidence="14">
    <location>
        <begin position="392"/>
        <end position="419"/>
    </location>
</feature>
<accession>A0ABY6N2Y6</accession>
<dbReference type="SMART" id="SM00155">
    <property type="entry name" value="PLDc"/>
    <property type="match status" value="2"/>
</dbReference>
<dbReference type="PROSITE" id="PS50035">
    <property type="entry name" value="PLD"/>
    <property type="match status" value="2"/>
</dbReference>
<feature type="transmembrane region" description="Helical" evidence="13">
    <location>
        <begin position="6"/>
        <end position="25"/>
    </location>
</feature>
<evidence type="ECO:0000256" key="1">
    <source>
        <dbReference type="ARBA" id="ARBA00004651"/>
    </source>
</evidence>
<reference evidence="15" key="1">
    <citation type="submission" date="2022-06" db="EMBL/GenBank/DDBJ databases">
        <title>Alkalimarinus sp. nov., isolated from gut of a Alitta virens.</title>
        <authorList>
            <person name="Yang A.I."/>
            <person name="Shin N.-R."/>
        </authorList>
    </citation>
    <scope>NUCLEOTIDE SEQUENCE</scope>
    <source>
        <strain evidence="15">A2M4</strain>
    </source>
</reference>
<evidence type="ECO:0000256" key="4">
    <source>
        <dbReference type="ARBA" id="ARBA00022679"/>
    </source>
</evidence>
<evidence type="ECO:0000313" key="16">
    <source>
        <dbReference type="Proteomes" id="UP001163739"/>
    </source>
</evidence>
<dbReference type="EC" id="2.7.8.-" evidence="12"/>
<organism evidence="15 16">
    <name type="scientific">Alkalimarinus alittae</name>
    <dbReference type="NCBI Taxonomy" id="2961619"/>
    <lineage>
        <taxon>Bacteria</taxon>
        <taxon>Pseudomonadati</taxon>
        <taxon>Pseudomonadota</taxon>
        <taxon>Gammaproteobacteria</taxon>
        <taxon>Alteromonadales</taxon>
        <taxon>Alteromonadaceae</taxon>
        <taxon>Alkalimarinus</taxon>
    </lineage>
</organism>
<dbReference type="InterPro" id="IPR001736">
    <property type="entry name" value="PLipase_D/transphosphatidylase"/>
</dbReference>
<dbReference type="Pfam" id="PF13091">
    <property type="entry name" value="PLDc_2"/>
    <property type="match status" value="2"/>
</dbReference>
<evidence type="ECO:0000256" key="9">
    <source>
        <dbReference type="ARBA" id="ARBA00023136"/>
    </source>
</evidence>
<evidence type="ECO:0000256" key="5">
    <source>
        <dbReference type="ARBA" id="ARBA00022692"/>
    </source>
</evidence>
<proteinExistence type="predicted"/>
<keyword evidence="9 13" id="KW-0472">Membrane</keyword>
<dbReference type="PANTHER" id="PTHR21248:SF22">
    <property type="entry name" value="PHOSPHOLIPASE D"/>
    <property type="match status" value="1"/>
</dbReference>
<dbReference type="NCBIfam" id="TIGR04265">
    <property type="entry name" value="bac_cardiolipin"/>
    <property type="match status" value="1"/>
</dbReference>
<sequence>MDFSLIASLLSFVYFLALLCIYHVLKNFRTAQAAIAWIIGLISFPYITVLLYFFFGRSRFEGYVEARRIGDKALSHIPESLSSYSKSCTCPPPTQSREHDVITKLITMPFTQNNHAQLLIDGLETYTSMFNAIKEAKEYILIEFYIVRNDSTGAKLSSLLLEKISQNVRVYFLYDDIGSANLSNRYIETLIAAGAHIRSFNTTSKRRKRFQINFRNHRKIVVIDGHTGFVGGLNIGDEYLGLHPKLSPWRDTHLKLTGPSVLALQITFVEDWYWSANTVPELNWVPTTGRPVQSKLEDSSVLIIPTSAADEFDTCELFFLNCINHATDKLWIASPYFVPSMQIMSALQLAALRGVDVRIMIPDNPDQILVYYAAFSYLETADLSGIKIFRYKTGFMHQKVMLVDDRYACVGTANLDNRSMRLNFEVTALVCNPTFVGDVDAMLAKDFGHCIQSVAQDYRQRSWAFRVLCRGARLFAPIL</sequence>
<comment type="subcellular location">
    <subcellularLocation>
        <location evidence="1">Cell membrane</location>
        <topology evidence="1">Multi-pass membrane protein</topology>
    </subcellularLocation>
</comment>
<dbReference type="EMBL" id="CP100390">
    <property type="protein sequence ID" value="UZE96476.1"/>
    <property type="molecule type" value="Genomic_DNA"/>
</dbReference>
<evidence type="ECO:0000256" key="11">
    <source>
        <dbReference type="ARBA" id="ARBA00023264"/>
    </source>
</evidence>
<evidence type="ECO:0000259" key="14">
    <source>
        <dbReference type="PROSITE" id="PS50035"/>
    </source>
</evidence>
<keyword evidence="16" id="KW-1185">Reference proteome</keyword>
<dbReference type="Pfam" id="PF13396">
    <property type="entry name" value="PLDc_N"/>
    <property type="match status" value="1"/>
</dbReference>
<dbReference type="InterPro" id="IPR027379">
    <property type="entry name" value="CLS_N"/>
</dbReference>
<dbReference type="RefSeq" id="WP_265047961.1">
    <property type="nucleotide sequence ID" value="NZ_CP100390.1"/>
</dbReference>
<name>A0ABY6N2Y6_9ALTE</name>
<evidence type="ECO:0000256" key="2">
    <source>
        <dbReference type="ARBA" id="ARBA00022475"/>
    </source>
</evidence>
<evidence type="ECO:0000256" key="8">
    <source>
        <dbReference type="ARBA" id="ARBA00023098"/>
    </source>
</evidence>
<keyword evidence="3" id="KW-0444">Lipid biosynthesis</keyword>
<dbReference type="SUPFAM" id="SSF56024">
    <property type="entry name" value="Phospholipase D/nuclease"/>
    <property type="match status" value="2"/>
</dbReference>
<dbReference type="PANTHER" id="PTHR21248">
    <property type="entry name" value="CARDIOLIPIN SYNTHASE"/>
    <property type="match status" value="1"/>
</dbReference>
<evidence type="ECO:0000313" key="15">
    <source>
        <dbReference type="EMBL" id="UZE96476.1"/>
    </source>
</evidence>
<dbReference type="Proteomes" id="UP001163739">
    <property type="component" value="Chromosome"/>
</dbReference>
<dbReference type="InterPro" id="IPR025202">
    <property type="entry name" value="PLD-like_dom"/>
</dbReference>
<evidence type="ECO:0000256" key="10">
    <source>
        <dbReference type="ARBA" id="ARBA00023209"/>
    </source>
</evidence>
<evidence type="ECO:0000256" key="13">
    <source>
        <dbReference type="SAM" id="Phobius"/>
    </source>
</evidence>
<evidence type="ECO:0000256" key="12">
    <source>
        <dbReference type="NCBIfam" id="TIGR04265"/>
    </source>
</evidence>
<keyword evidence="5 13" id="KW-0812">Transmembrane</keyword>
<evidence type="ECO:0000256" key="6">
    <source>
        <dbReference type="ARBA" id="ARBA00022737"/>
    </source>
</evidence>
<keyword evidence="6" id="KW-0677">Repeat</keyword>
<keyword evidence="10" id="KW-0594">Phospholipid biosynthesis</keyword>
<keyword evidence="11" id="KW-1208">Phospholipid metabolism</keyword>
<dbReference type="InterPro" id="IPR022924">
    <property type="entry name" value="Cardiolipin_synthase"/>
</dbReference>